<feature type="non-terminal residue" evidence="1">
    <location>
        <position position="146"/>
    </location>
</feature>
<name>X0XCD6_9ZZZZ</name>
<dbReference type="EMBL" id="BARS01040306">
    <property type="protein sequence ID" value="GAG34328.1"/>
    <property type="molecule type" value="Genomic_DNA"/>
</dbReference>
<protein>
    <submittedName>
        <fullName evidence="1">Uncharacterized protein</fullName>
    </submittedName>
</protein>
<comment type="caution">
    <text evidence="1">The sequence shown here is derived from an EMBL/GenBank/DDBJ whole genome shotgun (WGS) entry which is preliminary data.</text>
</comment>
<sequence length="146" mass="17689">MISQLIDLNFFSLDNQEISFKIYRKRFNNQDNILNCYKAKLPINKIDSKYTDYWITLNQINGFEYFLCSQDFNYYLTIKLIWDIFLDKIKNSLNNSEYIIPKNKFSRSIFLIIKRYNEGNEGINIGPYYLKVESKYGFLVDFRFKK</sequence>
<reference evidence="1" key="1">
    <citation type="journal article" date="2014" name="Front. Microbiol.">
        <title>High frequency of phylogenetically diverse reductive dehalogenase-homologous genes in deep subseafloor sedimentary metagenomes.</title>
        <authorList>
            <person name="Kawai M."/>
            <person name="Futagami T."/>
            <person name="Toyoda A."/>
            <person name="Takaki Y."/>
            <person name="Nishi S."/>
            <person name="Hori S."/>
            <person name="Arai W."/>
            <person name="Tsubouchi T."/>
            <person name="Morono Y."/>
            <person name="Uchiyama I."/>
            <person name="Ito T."/>
            <person name="Fujiyama A."/>
            <person name="Inagaki F."/>
            <person name="Takami H."/>
        </authorList>
    </citation>
    <scope>NUCLEOTIDE SEQUENCE</scope>
    <source>
        <strain evidence="1">Expedition CK06-06</strain>
    </source>
</reference>
<organism evidence="1">
    <name type="scientific">marine sediment metagenome</name>
    <dbReference type="NCBI Taxonomy" id="412755"/>
    <lineage>
        <taxon>unclassified sequences</taxon>
        <taxon>metagenomes</taxon>
        <taxon>ecological metagenomes</taxon>
    </lineage>
</organism>
<gene>
    <name evidence="1" type="ORF">S01H1_61473</name>
</gene>
<evidence type="ECO:0000313" key="1">
    <source>
        <dbReference type="EMBL" id="GAG34328.1"/>
    </source>
</evidence>
<proteinExistence type="predicted"/>
<dbReference type="AlphaFoldDB" id="X0XCD6"/>
<accession>X0XCD6</accession>